<name>A0A2P1BP18_KLEPN</name>
<dbReference type="AlphaFoldDB" id="A0A2P1BP18"/>
<accession>A0A2P1BP18</accession>
<geneLocation type="plasmid" evidence="1">
    <name>pUJ-83KPC</name>
</geneLocation>
<proteinExistence type="predicted"/>
<protein>
    <submittedName>
        <fullName evidence="1">Transposase/IS protein</fullName>
    </submittedName>
</protein>
<reference evidence="1" key="1">
    <citation type="submission" date="2017-12" db="EMBL/GenBank/DDBJ databases">
        <title>Insights into the successfully spreading KPC-encoding IncII plasmids.</title>
        <authorList>
            <person name="Brandt C."/>
            <person name="Pletz M.W."/>
            <person name="Makarewicz O."/>
        </authorList>
    </citation>
    <scope>NUCLEOTIDE SEQUENCE</scope>
    <source>
        <strain evidence="1">St015256/1</strain>
        <plasmid evidence="1">pUJ-83KPC</plasmid>
    </source>
</reference>
<sequence length="110" mass="12816">MRVHATLNERPIDRWRQEREHLQPLPSRVRRDEAPCWITVSARYHWNLSSTHCLSMTQLGGLPMNLQHERIDALCQQLKLERVATHYPVPAQQAVREDFSFTDFGTPVAA</sequence>
<dbReference type="EMBL" id="MG700549">
    <property type="protein sequence ID" value="AVI43497.1"/>
    <property type="molecule type" value="Genomic_DNA"/>
</dbReference>
<organism evidence="1">
    <name type="scientific">Klebsiella pneumoniae</name>
    <dbReference type="NCBI Taxonomy" id="573"/>
    <lineage>
        <taxon>Bacteria</taxon>
        <taxon>Pseudomonadati</taxon>
        <taxon>Pseudomonadota</taxon>
        <taxon>Gammaproteobacteria</taxon>
        <taxon>Enterobacterales</taxon>
        <taxon>Enterobacteriaceae</taxon>
        <taxon>Klebsiella/Raoultella group</taxon>
        <taxon>Klebsiella</taxon>
        <taxon>Klebsiella pneumoniae complex</taxon>
    </lineage>
</organism>
<evidence type="ECO:0000313" key="1">
    <source>
        <dbReference type="EMBL" id="AVI43497.1"/>
    </source>
</evidence>
<keyword evidence="1" id="KW-0614">Plasmid</keyword>